<dbReference type="HOGENOM" id="CLU_3122285_0_0_11"/>
<evidence type="ECO:0000313" key="1">
    <source>
        <dbReference type="EMBL" id="ERT67326.1"/>
    </source>
</evidence>
<name>U7V746_9MICC</name>
<organism evidence="1 2">
    <name type="scientific">Rothia aeria F0184</name>
    <dbReference type="NCBI Taxonomy" id="888019"/>
    <lineage>
        <taxon>Bacteria</taxon>
        <taxon>Bacillati</taxon>
        <taxon>Actinomycetota</taxon>
        <taxon>Actinomycetes</taxon>
        <taxon>Micrococcales</taxon>
        <taxon>Micrococcaceae</taxon>
        <taxon>Rothia</taxon>
    </lineage>
</organism>
<proteinExistence type="predicted"/>
<accession>U7V746</accession>
<dbReference type="EMBL" id="AXZG01000010">
    <property type="protein sequence ID" value="ERT67326.1"/>
    <property type="molecule type" value="Genomic_DNA"/>
</dbReference>
<gene>
    <name evidence="1" type="ORF">HMPREF0742_00231</name>
</gene>
<protein>
    <submittedName>
        <fullName evidence="1">Uncharacterized protein</fullName>
    </submittedName>
</protein>
<reference evidence="1 2" key="1">
    <citation type="submission" date="2013-08" db="EMBL/GenBank/DDBJ databases">
        <authorList>
            <person name="Weinstock G."/>
            <person name="Sodergren E."/>
            <person name="Wylie T."/>
            <person name="Fulton L."/>
            <person name="Fulton R."/>
            <person name="Fronick C."/>
            <person name="O'Laughlin M."/>
            <person name="Godfrey J."/>
            <person name="Miner T."/>
            <person name="Herter B."/>
            <person name="Appelbaum E."/>
            <person name="Cordes M."/>
            <person name="Lek S."/>
            <person name="Wollam A."/>
            <person name="Pepin K.H."/>
            <person name="Palsikar V.B."/>
            <person name="Mitreva M."/>
            <person name="Wilson R.K."/>
        </authorList>
    </citation>
    <scope>NUCLEOTIDE SEQUENCE [LARGE SCALE GENOMIC DNA]</scope>
    <source>
        <strain evidence="1 2">F0184</strain>
    </source>
</reference>
<comment type="caution">
    <text evidence="1">The sequence shown here is derived from an EMBL/GenBank/DDBJ whole genome shotgun (WGS) entry which is preliminary data.</text>
</comment>
<sequence>MVYSHPAKTQNRLCMDSCCCLTAVYKHIFGVSKAEKLHFKKLNVRADILS</sequence>
<evidence type="ECO:0000313" key="2">
    <source>
        <dbReference type="Proteomes" id="UP000017174"/>
    </source>
</evidence>
<dbReference type="AlphaFoldDB" id="U7V746"/>
<dbReference type="Proteomes" id="UP000017174">
    <property type="component" value="Unassembled WGS sequence"/>
</dbReference>